<comment type="caution">
    <text evidence="3">The sequence shown here is derived from an EMBL/GenBank/DDBJ whole genome shotgun (WGS) entry which is preliminary data.</text>
</comment>
<dbReference type="EMBL" id="MU858239">
    <property type="protein sequence ID" value="KAK4208550.1"/>
    <property type="molecule type" value="Genomic_DNA"/>
</dbReference>
<reference evidence="3" key="1">
    <citation type="journal article" date="2023" name="Mol. Phylogenet. Evol.">
        <title>Genome-scale phylogeny and comparative genomics of the fungal order Sordariales.</title>
        <authorList>
            <person name="Hensen N."/>
            <person name="Bonometti L."/>
            <person name="Westerberg I."/>
            <person name="Brannstrom I.O."/>
            <person name="Guillou S."/>
            <person name="Cros-Aarteil S."/>
            <person name="Calhoun S."/>
            <person name="Haridas S."/>
            <person name="Kuo A."/>
            <person name="Mondo S."/>
            <person name="Pangilinan J."/>
            <person name="Riley R."/>
            <person name="LaButti K."/>
            <person name="Andreopoulos B."/>
            <person name="Lipzen A."/>
            <person name="Chen C."/>
            <person name="Yan M."/>
            <person name="Daum C."/>
            <person name="Ng V."/>
            <person name="Clum A."/>
            <person name="Steindorff A."/>
            <person name="Ohm R.A."/>
            <person name="Martin F."/>
            <person name="Silar P."/>
            <person name="Natvig D.O."/>
            <person name="Lalanne C."/>
            <person name="Gautier V."/>
            <person name="Ament-Velasquez S.L."/>
            <person name="Kruys A."/>
            <person name="Hutchinson M.I."/>
            <person name="Powell A.J."/>
            <person name="Barry K."/>
            <person name="Miller A.N."/>
            <person name="Grigoriev I.V."/>
            <person name="Debuchy R."/>
            <person name="Gladieux P."/>
            <person name="Hiltunen Thoren M."/>
            <person name="Johannesson H."/>
        </authorList>
    </citation>
    <scope>NUCLEOTIDE SEQUENCE</scope>
    <source>
        <strain evidence="3">PSN293</strain>
    </source>
</reference>
<organism evidence="3 4">
    <name type="scientific">Rhypophila decipiens</name>
    <dbReference type="NCBI Taxonomy" id="261697"/>
    <lineage>
        <taxon>Eukaryota</taxon>
        <taxon>Fungi</taxon>
        <taxon>Dikarya</taxon>
        <taxon>Ascomycota</taxon>
        <taxon>Pezizomycotina</taxon>
        <taxon>Sordariomycetes</taxon>
        <taxon>Sordariomycetidae</taxon>
        <taxon>Sordariales</taxon>
        <taxon>Naviculisporaceae</taxon>
        <taxon>Rhypophila</taxon>
    </lineage>
</organism>
<protein>
    <submittedName>
        <fullName evidence="3">Uncharacterized protein</fullName>
    </submittedName>
</protein>
<keyword evidence="2" id="KW-0812">Transmembrane</keyword>
<keyword evidence="4" id="KW-1185">Reference proteome</keyword>
<feature type="region of interest" description="Disordered" evidence="1">
    <location>
        <begin position="234"/>
        <end position="261"/>
    </location>
</feature>
<feature type="compositionally biased region" description="Polar residues" evidence="1">
    <location>
        <begin position="1"/>
        <end position="10"/>
    </location>
</feature>
<evidence type="ECO:0000313" key="4">
    <source>
        <dbReference type="Proteomes" id="UP001301769"/>
    </source>
</evidence>
<feature type="transmembrane region" description="Helical" evidence="2">
    <location>
        <begin position="166"/>
        <end position="191"/>
    </location>
</feature>
<reference evidence="3" key="2">
    <citation type="submission" date="2023-05" db="EMBL/GenBank/DDBJ databases">
        <authorList>
            <consortium name="Lawrence Berkeley National Laboratory"/>
            <person name="Steindorff A."/>
            <person name="Hensen N."/>
            <person name="Bonometti L."/>
            <person name="Westerberg I."/>
            <person name="Brannstrom I.O."/>
            <person name="Guillou S."/>
            <person name="Cros-Aarteil S."/>
            <person name="Calhoun S."/>
            <person name="Haridas S."/>
            <person name="Kuo A."/>
            <person name="Mondo S."/>
            <person name="Pangilinan J."/>
            <person name="Riley R."/>
            <person name="Labutti K."/>
            <person name="Andreopoulos B."/>
            <person name="Lipzen A."/>
            <person name="Chen C."/>
            <person name="Yanf M."/>
            <person name="Daum C."/>
            <person name="Ng V."/>
            <person name="Clum A."/>
            <person name="Ohm R."/>
            <person name="Martin F."/>
            <person name="Silar P."/>
            <person name="Natvig D."/>
            <person name="Lalanne C."/>
            <person name="Gautier V."/>
            <person name="Ament-Velasquez S.L."/>
            <person name="Kruys A."/>
            <person name="Hutchinson M.I."/>
            <person name="Powell A.J."/>
            <person name="Barry K."/>
            <person name="Miller A.N."/>
            <person name="Grigoriev I.V."/>
            <person name="Debuchy R."/>
            <person name="Gladieux P."/>
            <person name="Thoren M.H."/>
            <person name="Johannesson H."/>
        </authorList>
    </citation>
    <scope>NUCLEOTIDE SEQUENCE</scope>
    <source>
        <strain evidence="3">PSN293</strain>
    </source>
</reference>
<keyword evidence="2" id="KW-1133">Transmembrane helix</keyword>
<dbReference type="AlphaFoldDB" id="A0AAN6XZP2"/>
<keyword evidence="2" id="KW-0472">Membrane</keyword>
<sequence length="261" mass="27983">MANPQNSSRSSGGGHVNHSGDDNSSSNLQITKPVPWPRTKTTFYIWWIVLEILPFLLAVGGLVGAFVALFSGEKKERGPGDLPLPLVCLITILQLLAQSTLLYYVCIKLRALHTRINALHRAAVGTSRSSAAAGPGSSSRWLIGFDSALEMEEWFMDRQNLKAAGILLGMSTVWIAVVGMMFVAMLVMVMFLGIGGVIGGLGVIVGGLSFLGHLIYVWGRSVKILVLGAWRRGRGGRRPAGDVEDGDEEDGERLLPLGTAA</sequence>
<proteinExistence type="predicted"/>
<evidence type="ECO:0000256" key="1">
    <source>
        <dbReference type="SAM" id="MobiDB-lite"/>
    </source>
</evidence>
<gene>
    <name evidence="3" type="ORF">QBC37DRAFT_431832</name>
</gene>
<evidence type="ECO:0000313" key="3">
    <source>
        <dbReference type="EMBL" id="KAK4208550.1"/>
    </source>
</evidence>
<feature type="compositionally biased region" description="Acidic residues" evidence="1">
    <location>
        <begin position="242"/>
        <end position="251"/>
    </location>
</feature>
<feature type="transmembrane region" description="Helical" evidence="2">
    <location>
        <begin position="44"/>
        <end position="70"/>
    </location>
</feature>
<name>A0AAN6XZP2_9PEZI</name>
<dbReference type="Proteomes" id="UP001301769">
    <property type="component" value="Unassembled WGS sequence"/>
</dbReference>
<evidence type="ECO:0000256" key="2">
    <source>
        <dbReference type="SAM" id="Phobius"/>
    </source>
</evidence>
<accession>A0AAN6XZP2</accession>
<feature type="region of interest" description="Disordered" evidence="1">
    <location>
        <begin position="1"/>
        <end position="31"/>
    </location>
</feature>
<feature type="transmembrane region" description="Helical" evidence="2">
    <location>
        <begin position="197"/>
        <end position="218"/>
    </location>
</feature>
<feature type="transmembrane region" description="Helical" evidence="2">
    <location>
        <begin position="82"/>
        <end position="105"/>
    </location>
</feature>